<evidence type="ECO:0000313" key="3">
    <source>
        <dbReference type="EMBL" id="OAD65258.1"/>
    </source>
</evidence>
<feature type="compositionally biased region" description="Polar residues" evidence="1">
    <location>
        <begin position="46"/>
        <end position="57"/>
    </location>
</feature>
<dbReference type="GeneID" id="28994118"/>
<feature type="region of interest" description="Disordered" evidence="1">
    <location>
        <begin position="1"/>
        <end position="62"/>
    </location>
</feature>
<sequence length="89" mass="9812">MQAPSAHQIKGKPAHKKGQRHAGPQERPKHVPEEKGKPPHKKGHSMCQQKGPTSPQERPQYVPAKMANYPTREAKVCARANVNAAHKKG</sequence>
<evidence type="ECO:0000313" key="4">
    <source>
        <dbReference type="Proteomes" id="UP000077315"/>
    </source>
</evidence>
<dbReference type="Proteomes" id="UP000077315">
    <property type="component" value="Unassembled WGS sequence"/>
</dbReference>
<evidence type="ECO:0000313" key="2">
    <source>
        <dbReference type="EMBL" id="OAD65089.1"/>
    </source>
</evidence>
<feature type="compositionally biased region" description="Basic residues" evidence="1">
    <location>
        <begin position="9"/>
        <end position="20"/>
    </location>
</feature>
<accession>A0A167J3Z9</accession>
<gene>
    <name evidence="3" type="ORF">PHYBLDRAFT_153645</name>
    <name evidence="2" type="ORF">PHYBLDRAFT_153811</name>
</gene>
<dbReference type="GeneID" id="28994171"/>
<feature type="compositionally biased region" description="Basic and acidic residues" evidence="1">
    <location>
        <begin position="23"/>
        <end position="37"/>
    </location>
</feature>
<dbReference type="AlphaFoldDB" id="A0A167J3Z9"/>
<name>A0A167J3Z9_PHYB8</name>
<dbReference type="EMBL" id="KV441020">
    <property type="protein sequence ID" value="OAD65089.1"/>
    <property type="molecule type" value="Genomic_DNA"/>
</dbReference>
<evidence type="ECO:0000256" key="1">
    <source>
        <dbReference type="SAM" id="MobiDB-lite"/>
    </source>
</evidence>
<protein>
    <submittedName>
        <fullName evidence="2">Uncharacterized protein</fullName>
    </submittedName>
</protein>
<reference evidence="2" key="2">
    <citation type="submission" date="2015-06" db="EMBL/GenBank/DDBJ databases">
        <title>Expansion of signal transduction pathways in fungi by whole-genome duplication.</title>
        <authorList>
            <consortium name="DOE Joint Genome Institute"/>
            <person name="Corrochano L.M."/>
            <person name="Kuo A."/>
            <person name="Marcet-Houben M."/>
            <person name="Polaino S."/>
            <person name="Salamov A."/>
            <person name="Villalobos J.M."/>
            <person name="Alvarez M.I."/>
            <person name="Avalos J."/>
            <person name="Benito E.P."/>
            <person name="Benoit I."/>
            <person name="Burger G."/>
            <person name="Camino L.P."/>
            <person name="Canovas D."/>
            <person name="Cerda-Olmedo E."/>
            <person name="Cheng J.-F."/>
            <person name="Dominguez A."/>
            <person name="Elias M."/>
            <person name="Eslava A.P."/>
            <person name="Glaser F."/>
            <person name="Grimwood J."/>
            <person name="Gutierrez G."/>
            <person name="Heitman J."/>
            <person name="Henrissat B."/>
            <person name="Iturriaga E.A."/>
            <person name="Lang B.F."/>
            <person name="Lavin J.L."/>
            <person name="Lee S."/>
            <person name="Li W."/>
            <person name="Lindquist E."/>
            <person name="Lopez-Garcia S."/>
            <person name="Luque E.M."/>
            <person name="Marcos A.T."/>
            <person name="Martin J."/>
            <person name="Mccluskey K."/>
            <person name="Medina H.R."/>
            <person name="Miralles-Duran A."/>
            <person name="Miyazaki A."/>
            <person name="Munoz-Torres E."/>
            <person name="Oguiza J.A."/>
            <person name="Ohm R."/>
            <person name="Olmedo M."/>
            <person name="Orejas M."/>
            <person name="Ortiz-Castellanos L."/>
            <person name="Pisabarro A.G."/>
            <person name="Rodriguez-Romero J."/>
            <person name="Ruiz-Herrera J."/>
            <person name="Ruiz-Vazquez R."/>
            <person name="Sanz C."/>
            <person name="Schackwitz W."/>
            <person name="Schmutz J."/>
            <person name="Shahriari M."/>
            <person name="Shelest E."/>
            <person name="Silva-Franco F."/>
            <person name="Soanes D."/>
            <person name="Syed K."/>
            <person name="Tagua V.G."/>
            <person name="Talbot N.J."/>
            <person name="Thon M."/>
            <person name="De Vries R.P."/>
            <person name="Wiebenga A."/>
            <person name="Yadav J.S."/>
            <person name="Braun E.L."/>
            <person name="Baker S."/>
            <person name="Garre V."/>
            <person name="Horwitz B."/>
            <person name="Torres-Martinez S."/>
            <person name="Idnurm A."/>
            <person name="Herrera-Estrella A."/>
            <person name="Gabaldon T."/>
            <person name="Grigoriev I.V."/>
        </authorList>
    </citation>
    <scope>NUCLEOTIDE SEQUENCE [LARGE SCALE GENOMIC DNA]</scope>
    <source>
        <strain evidence="2">NRRL 1555</strain>
    </source>
</reference>
<dbReference type="RefSeq" id="XP_018283129.1">
    <property type="nucleotide sequence ID" value="XM_018433265.1"/>
</dbReference>
<reference evidence="4" key="1">
    <citation type="submission" date="2015-06" db="EMBL/GenBank/DDBJ databases">
        <title>Expansion of signal transduction pathways in fungi by whole-genome duplication.</title>
        <authorList>
            <consortium name="DOE Joint Genome Institute"/>
            <person name="Corrochano L.M."/>
            <person name="Kuo A."/>
            <person name="Marcet-Houben M."/>
            <person name="Polaino S."/>
            <person name="Salamov A."/>
            <person name="Villalobos J.M."/>
            <person name="Alvarez M.I."/>
            <person name="Avalos J."/>
            <person name="Benito E.P."/>
            <person name="Benoit I."/>
            <person name="Burger G."/>
            <person name="Camino L.P."/>
            <person name="Canovas D."/>
            <person name="Cerda-Olmedo E."/>
            <person name="Cheng J.-F."/>
            <person name="Dominguez A."/>
            <person name="Elias M."/>
            <person name="Eslava A.P."/>
            <person name="Glaser F."/>
            <person name="Grimwood J."/>
            <person name="Gutierrez G."/>
            <person name="Heitman J."/>
            <person name="Henrissat B."/>
            <person name="Iturriaga E.A."/>
            <person name="Lang B.F."/>
            <person name="Lavin J.L."/>
            <person name="Lee S."/>
            <person name="Li W."/>
            <person name="Lindquist E."/>
            <person name="Lopez-Garcia S."/>
            <person name="Luque E.M."/>
            <person name="Marcos A.T."/>
            <person name="Martin J."/>
            <person name="McCluskey K."/>
            <person name="Medina H.R."/>
            <person name="Miralles-Duran A."/>
            <person name="Miyazaki A."/>
            <person name="Munoz-Torres E."/>
            <person name="Oguiza J.A."/>
            <person name="Ohm R."/>
            <person name="Olmedo M."/>
            <person name="Orejas M."/>
            <person name="Ortiz-Castellanos L."/>
            <person name="Pisabarro A.G."/>
            <person name="Rodriguez-Romero J."/>
            <person name="Ruiz-Herrera J."/>
            <person name="Ruiz-Vazquez R."/>
            <person name="Sanz C."/>
            <person name="Schackwitz W."/>
            <person name="Schmutz J."/>
            <person name="Shahriari M."/>
            <person name="Shelest E."/>
            <person name="Silva-Franco F."/>
            <person name="Soanes D."/>
            <person name="Syed K."/>
            <person name="Tagua V.G."/>
            <person name="Talbot N.J."/>
            <person name="Thon M."/>
            <person name="De vries R.P."/>
            <person name="Wiebenga A."/>
            <person name="Yadav J.S."/>
            <person name="Braun E.L."/>
            <person name="Baker S."/>
            <person name="Garre V."/>
            <person name="Horwitz B."/>
            <person name="Torres-Martinez S."/>
            <person name="Idnurm A."/>
            <person name="Herrera-Estrella A."/>
            <person name="Gabaldon T."/>
            <person name="Grigoriev I.V."/>
        </authorList>
    </citation>
    <scope>NUCLEOTIDE SEQUENCE [LARGE SCALE GENOMIC DNA]</scope>
    <source>
        <strain evidence="4">NRRL 1555(-)</strain>
    </source>
</reference>
<dbReference type="EMBL" id="KV441011">
    <property type="protein sequence ID" value="OAD65258.1"/>
    <property type="molecule type" value="Genomic_DNA"/>
</dbReference>
<dbReference type="VEuPathDB" id="FungiDB:PHYBLDRAFT_153811"/>
<organism evidence="2 4">
    <name type="scientific">Phycomyces blakesleeanus (strain ATCC 8743b / DSM 1359 / FGSC 10004 / NBRC 33097 / NRRL 1555)</name>
    <dbReference type="NCBI Taxonomy" id="763407"/>
    <lineage>
        <taxon>Eukaryota</taxon>
        <taxon>Fungi</taxon>
        <taxon>Fungi incertae sedis</taxon>
        <taxon>Mucoromycota</taxon>
        <taxon>Mucoromycotina</taxon>
        <taxon>Mucoromycetes</taxon>
        <taxon>Mucorales</taxon>
        <taxon>Phycomycetaceae</taxon>
        <taxon>Phycomyces</taxon>
    </lineage>
</organism>
<proteinExistence type="predicted"/>
<dbReference type="VEuPathDB" id="FungiDB:PHYBLDRAFT_153645"/>
<dbReference type="RefSeq" id="XP_018283298.1">
    <property type="nucleotide sequence ID" value="XM_018433212.1"/>
</dbReference>
<keyword evidence="4" id="KW-1185">Reference proteome</keyword>